<keyword evidence="2" id="KW-1003">Cell membrane</keyword>
<dbReference type="Pfam" id="PF00499">
    <property type="entry name" value="Oxidored_q3"/>
    <property type="match status" value="1"/>
</dbReference>
<keyword evidence="2" id="KW-0520">NAD</keyword>
<dbReference type="GO" id="GO:0005886">
    <property type="term" value="C:plasma membrane"/>
    <property type="evidence" value="ECO:0007669"/>
    <property type="project" value="UniProtKB-SubCell"/>
</dbReference>
<dbReference type="PANTHER" id="PTHR33269">
    <property type="entry name" value="NADH-UBIQUINONE OXIDOREDUCTASE CHAIN 6"/>
    <property type="match status" value="1"/>
</dbReference>
<comment type="similarity">
    <text evidence="1 2">Belongs to the complex I subunit 6 family.</text>
</comment>
<organism evidence="4 6">
    <name type="scientific">Leyella lascolaii</name>
    <dbReference type="NCBI Taxonomy" id="1776379"/>
    <lineage>
        <taxon>Bacteria</taxon>
        <taxon>Pseudomonadati</taxon>
        <taxon>Bacteroidota</taxon>
        <taxon>Bacteroidia</taxon>
        <taxon>Bacteroidales</taxon>
        <taxon>Prevotellaceae</taxon>
        <taxon>Leyella</taxon>
    </lineage>
</organism>
<keyword evidence="2" id="KW-1133">Transmembrane helix</keyword>
<dbReference type="RefSeq" id="WP_289825001.1">
    <property type="nucleotide sequence ID" value="NZ_JAUEIE010000004.1"/>
</dbReference>
<dbReference type="GO" id="GO:0008137">
    <property type="term" value="F:NADH dehydrogenase (ubiquinone) activity"/>
    <property type="evidence" value="ECO:0007669"/>
    <property type="project" value="UniProtKB-UniRule"/>
</dbReference>
<evidence type="ECO:0000256" key="2">
    <source>
        <dbReference type="RuleBase" id="RU004429"/>
    </source>
</evidence>
<evidence type="ECO:0000313" key="5">
    <source>
        <dbReference type="Proteomes" id="UP001167831"/>
    </source>
</evidence>
<comment type="subcellular location">
    <subcellularLocation>
        <location evidence="2">Cell membrane</location>
        <topology evidence="2">Multi-pass membrane protein</topology>
    </subcellularLocation>
</comment>
<comment type="catalytic activity">
    <reaction evidence="2">
        <text>a quinone + NADH + 5 H(+)(in) = a quinol + NAD(+) + 4 H(+)(out)</text>
        <dbReference type="Rhea" id="RHEA:57888"/>
        <dbReference type="ChEBI" id="CHEBI:15378"/>
        <dbReference type="ChEBI" id="CHEBI:24646"/>
        <dbReference type="ChEBI" id="CHEBI:57540"/>
        <dbReference type="ChEBI" id="CHEBI:57945"/>
        <dbReference type="ChEBI" id="CHEBI:132124"/>
    </reaction>
</comment>
<dbReference type="AlphaFoldDB" id="A0AAW7JY50"/>
<sequence length="171" mass="18621">MANMVMFIILAVFILGSALVCVTTKRIMRAATFLLFVLFGVAGLYFLLDYTFLGAAQISVYAGGVTIIYIFAIQLVSKHTLQGLSEKLRGKRVICGGLLSLAGFATVVAVLLKNKFISMAAQLPDTEIPMNQIGHTLMGADKYQYVLPFEFISVFLLACIIGGIVISRKEK</sequence>
<evidence type="ECO:0000313" key="3">
    <source>
        <dbReference type="EMBL" id="MDN0022464.1"/>
    </source>
</evidence>
<accession>A0AAW7JY50</accession>
<feature type="transmembrane region" description="Helical" evidence="2">
    <location>
        <begin position="6"/>
        <end position="23"/>
    </location>
</feature>
<comment type="caution">
    <text evidence="4">The sequence shown here is derived from an EMBL/GenBank/DDBJ whole genome shotgun (WGS) entry which is preliminary data.</text>
</comment>
<name>A0AAW7JY50_9BACT</name>
<dbReference type="InterPro" id="IPR001457">
    <property type="entry name" value="NADH_UbQ/plastoQ_OxRdtase_su6"/>
</dbReference>
<dbReference type="Proteomes" id="UP001168478">
    <property type="component" value="Unassembled WGS sequence"/>
</dbReference>
<comment type="function">
    <text evidence="2">NDH-1 shuttles electrons from NADH, via FMN and iron-sulfur (Fe-S) centers, to quinones in the respiratory chain. Couples the redox reaction to proton translocation (for every two electrons transferred, four hydrogen ions are translocated across the cytoplasmic membrane), and thus conserves the redox energy in a proton gradient.</text>
</comment>
<dbReference type="GO" id="GO:0048038">
    <property type="term" value="F:quinone binding"/>
    <property type="evidence" value="ECO:0007669"/>
    <property type="project" value="UniProtKB-UniRule"/>
</dbReference>
<keyword evidence="2" id="KW-0812">Transmembrane</keyword>
<keyword evidence="5" id="KW-1185">Reference proteome</keyword>
<feature type="transmembrane region" description="Helical" evidence="2">
    <location>
        <begin position="54"/>
        <end position="72"/>
    </location>
</feature>
<gene>
    <name evidence="3" type="ORF">QVN81_05420</name>
    <name evidence="4" type="ORF">QVN84_12235</name>
</gene>
<keyword evidence="2" id="KW-0472">Membrane</keyword>
<feature type="transmembrane region" description="Helical" evidence="2">
    <location>
        <begin position="145"/>
        <end position="166"/>
    </location>
</feature>
<evidence type="ECO:0000256" key="1">
    <source>
        <dbReference type="ARBA" id="ARBA00005698"/>
    </source>
</evidence>
<keyword evidence="2" id="KW-0874">Quinone</keyword>
<feature type="transmembrane region" description="Helical" evidence="2">
    <location>
        <begin position="93"/>
        <end position="112"/>
    </location>
</feature>
<dbReference type="Proteomes" id="UP001167831">
    <property type="component" value="Unassembled WGS sequence"/>
</dbReference>
<dbReference type="EC" id="7.1.1.-" evidence="2"/>
<dbReference type="Gene3D" id="1.20.120.1200">
    <property type="entry name" value="NADH-ubiquinone/plastoquinone oxidoreductase chain 6, subunit NuoJ"/>
    <property type="match status" value="1"/>
</dbReference>
<dbReference type="InterPro" id="IPR042106">
    <property type="entry name" value="Nuo/plastoQ_OxRdtase_6_NuoJ"/>
</dbReference>
<dbReference type="EMBL" id="JAUEIE010000004">
    <property type="protein sequence ID" value="MDN0022464.1"/>
    <property type="molecule type" value="Genomic_DNA"/>
</dbReference>
<proteinExistence type="inferred from homology"/>
<evidence type="ECO:0000313" key="4">
    <source>
        <dbReference type="EMBL" id="MDN0026277.1"/>
    </source>
</evidence>
<reference evidence="4" key="1">
    <citation type="submission" date="2023-06" db="EMBL/GenBank/DDBJ databases">
        <authorList>
            <person name="Zeman M."/>
            <person name="Kubasova T."/>
            <person name="Jahodarova E."/>
            <person name="Nykrynova M."/>
            <person name="Rychlik I."/>
        </authorList>
    </citation>
    <scope>NUCLEOTIDE SEQUENCE</scope>
    <source>
        <strain evidence="4">ET15</strain>
        <strain evidence="3">ET37</strain>
    </source>
</reference>
<protein>
    <recommendedName>
        <fullName evidence="2">NADH-quinone oxidoreductase subunit J</fullName>
        <ecNumber evidence="2">7.1.1.-</ecNumber>
    </recommendedName>
</protein>
<feature type="transmembrane region" description="Helical" evidence="2">
    <location>
        <begin position="30"/>
        <end position="48"/>
    </location>
</feature>
<evidence type="ECO:0000313" key="6">
    <source>
        <dbReference type="Proteomes" id="UP001168478"/>
    </source>
</evidence>
<dbReference type="PANTHER" id="PTHR33269:SF17">
    <property type="entry name" value="NADH-UBIQUINONE OXIDOREDUCTASE CHAIN 6"/>
    <property type="match status" value="1"/>
</dbReference>
<reference evidence="4" key="2">
    <citation type="submission" date="2023-08" db="EMBL/GenBank/DDBJ databases">
        <title>Identification and characterization of horizontal gene transfer across gut microbiota members of farm animals based on homology search.</title>
        <authorList>
            <person name="Schwarzerova J."/>
            <person name="Nykrynova M."/>
            <person name="Jureckova K."/>
            <person name="Cejkova D."/>
            <person name="Rychlik I."/>
        </authorList>
    </citation>
    <scope>NUCLEOTIDE SEQUENCE</scope>
    <source>
        <strain evidence="4">ET15</strain>
        <strain evidence="3">ET37</strain>
    </source>
</reference>
<dbReference type="EMBL" id="JAUEIF010000015">
    <property type="protein sequence ID" value="MDN0026277.1"/>
    <property type="molecule type" value="Genomic_DNA"/>
</dbReference>